<dbReference type="PANTHER" id="PTHR43795">
    <property type="entry name" value="BIFUNCTIONAL ASPARTATE AMINOTRANSFERASE AND GLUTAMATE/ASPARTATE-PREPHENATE AMINOTRANSFERASE-RELATED"/>
    <property type="match status" value="1"/>
</dbReference>
<organism evidence="4 5">
    <name type="scientific">Ustilago trichophora</name>
    <dbReference type="NCBI Taxonomy" id="86804"/>
    <lineage>
        <taxon>Eukaryota</taxon>
        <taxon>Fungi</taxon>
        <taxon>Dikarya</taxon>
        <taxon>Basidiomycota</taxon>
        <taxon>Ustilaginomycotina</taxon>
        <taxon>Ustilaginomycetes</taxon>
        <taxon>Ustilaginales</taxon>
        <taxon>Ustilaginaceae</taxon>
        <taxon>Ustilago</taxon>
    </lineage>
</organism>
<dbReference type="CDD" id="cd00609">
    <property type="entry name" value="AAT_like"/>
    <property type="match status" value="1"/>
</dbReference>
<gene>
    <name evidence="4" type="ORF">UTRI_01777</name>
</gene>
<dbReference type="InterPro" id="IPR004839">
    <property type="entry name" value="Aminotransferase_I/II_large"/>
</dbReference>
<dbReference type="Proteomes" id="UP000324022">
    <property type="component" value="Unassembled WGS sequence"/>
</dbReference>
<keyword evidence="5" id="KW-1185">Reference proteome</keyword>
<dbReference type="InterPro" id="IPR015422">
    <property type="entry name" value="PyrdxlP-dep_Trfase_small"/>
</dbReference>
<keyword evidence="4" id="KW-0032">Aminotransferase</keyword>
<dbReference type="EMBL" id="OOIN01000005">
    <property type="protein sequence ID" value="SPO23099.1"/>
    <property type="molecule type" value="Genomic_DNA"/>
</dbReference>
<evidence type="ECO:0000313" key="5">
    <source>
        <dbReference type="Proteomes" id="UP000324022"/>
    </source>
</evidence>
<comment type="similarity">
    <text evidence="1">Belongs to the class-I pyridoxal-phosphate-dependent aminotransferase family.</text>
</comment>
<accession>A0A5C3E114</accession>
<proteinExistence type="inferred from homology"/>
<dbReference type="SUPFAM" id="SSF53383">
    <property type="entry name" value="PLP-dependent transferases"/>
    <property type="match status" value="1"/>
</dbReference>
<dbReference type="GO" id="GO:0008483">
    <property type="term" value="F:transaminase activity"/>
    <property type="evidence" value="ECO:0007669"/>
    <property type="project" value="UniProtKB-KW"/>
</dbReference>
<dbReference type="OrthoDB" id="7042322at2759"/>
<protein>
    <submittedName>
        <fullName evidence="4">Related to BNA3 - kynurenine aminotransferase</fullName>
    </submittedName>
</protein>
<reference evidence="4 5" key="1">
    <citation type="submission" date="2018-03" db="EMBL/GenBank/DDBJ databases">
        <authorList>
            <person name="Guldener U."/>
        </authorList>
    </citation>
    <scope>NUCLEOTIDE SEQUENCE [LARGE SCALE GENOMIC DNA]</scope>
    <source>
        <strain evidence="4 5">NBRC100155</strain>
    </source>
</reference>
<feature type="domain" description="Aminotransferase class I/classII large" evidence="3">
    <location>
        <begin position="59"/>
        <end position="517"/>
    </location>
</feature>
<sequence>MSSSSSSSSSSAPGYDFNPNLHLHTIDPPVQIGARWAQSYPSSSSPLAGADVLPHFPLLNLAQGVPGHPPTSALLDRIQFEAQPENASSPAGHTHGYGPVFGDSKLRQSVARDINRVYRTPGKGDKNQVTEENVGITAGCNLAFTTVATAIAAPGDALIICDPWYFNHQMTMTAFGIQIASVHTKPPEYFPDIQMIRALLTSDSRAARKTIKGVVLVTPNNPTGAIYPPDLIRDVAVLCREYRVALILDETYRDFLLTGSDLDEASQPTASAFPPSLPHNLARPHDLFEDAPAGLAEASWDPDWDWRSTIIHLFSFSKSYAIPGHRLGGFVAHSAFLQQKIKDASGSEKLIFGPTAKALDNFQVSPPRTDTQRAVAWAIEDPQQLEWRGQVASELRIRRRAFVEGLSRPVPPFLNQDASALAGPSSTDSTLAKSPKEWGWHVESAGAYYVFLRHPFASVPSDKVAQALAELVGVVVLPGAFFMPTGADCTGEASGSRLRVSVANVSTEKLAKLPERLAILSELWDKKGAGWGVAATQ</sequence>
<dbReference type="PANTHER" id="PTHR43795:SF12">
    <property type="entry name" value="AROMATIC AMINOTRANSFERASE ISS1"/>
    <property type="match status" value="1"/>
</dbReference>
<keyword evidence="2" id="KW-0663">Pyridoxal phosphate</keyword>
<dbReference type="Gene3D" id="3.40.640.10">
    <property type="entry name" value="Type I PLP-dependent aspartate aminotransferase-like (Major domain)"/>
    <property type="match status" value="1"/>
</dbReference>
<dbReference type="PROSITE" id="PS00105">
    <property type="entry name" value="AA_TRANSFER_CLASS_1"/>
    <property type="match status" value="1"/>
</dbReference>
<evidence type="ECO:0000313" key="4">
    <source>
        <dbReference type="EMBL" id="SPO23099.1"/>
    </source>
</evidence>
<evidence type="ECO:0000256" key="1">
    <source>
        <dbReference type="ARBA" id="ARBA00007441"/>
    </source>
</evidence>
<dbReference type="AlphaFoldDB" id="A0A5C3E114"/>
<evidence type="ECO:0000256" key="2">
    <source>
        <dbReference type="ARBA" id="ARBA00022898"/>
    </source>
</evidence>
<evidence type="ECO:0000259" key="3">
    <source>
        <dbReference type="Pfam" id="PF00155"/>
    </source>
</evidence>
<dbReference type="Pfam" id="PF00155">
    <property type="entry name" value="Aminotran_1_2"/>
    <property type="match status" value="1"/>
</dbReference>
<name>A0A5C3E114_9BASI</name>
<dbReference type="InterPro" id="IPR050478">
    <property type="entry name" value="Ethylene_sulfur-biosynth"/>
</dbReference>
<dbReference type="InterPro" id="IPR004838">
    <property type="entry name" value="NHTrfase_class1_PyrdxlP-BS"/>
</dbReference>
<dbReference type="GO" id="GO:0006520">
    <property type="term" value="P:amino acid metabolic process"/>
    <property type="evidence" value="ECO:0007669"/>
    <property type="project" value="TreeGrafter"/>
</dbReference>
<dbReference type="Gene3D" id="3.90.1150.10">
    <property type="entry name" value="Aspartate Aminotransferase, domain 1"/>
    <property type="match status" value="1"/>
</dbReference>
<keyword evidence="4" id="KW-0808">Transferase</keyword>
<dbReference type="InterPro" id="IPR015421">
    <property type="entry name" value="PyrdxlP-dep_Trfase_major"/>
</dbReference>
<dbReference type="GO" id="GO:0030170">
    <property type="term" value="F:pyridoxal phosphate binding"/>
    <property type="evidence" value="ECO:0007669"/>
    <property type="project" value="InterPro"/>
</dbReference>
<dbReference type="InterPro" id="IPR015424">
    <property type="entry name" value="PyrdxlP-dep_Trfase"/>
</dbReference>